<dbReference type="PANTHER" id="PTHR34068">
    <property type="entry name" value="UPF0145 PROTEIN YBJQ"/>
    <property type="match status" value="1"/>
</dbReference>
<dbReference type="InterPro" id="IPR035439">
    <property type="entry name" value="UPF0145_dom_sf"/>
</dbReference>
<evidence type="ECO:0000313" key="2">
    <source>
        <dbReference type="EMBL" id="KAA8909738.1"/>
    </source>
</evidence>
<keyword evidence="3" id="KW-1185">Reference proteome</keyword>
<sequence length="143" mass="15125">MNVFNETMSDASHVQKRQEDGIGLAQPAEHHGVILSTGNDIPGYRIVKNHGIVYGITVRSRNIGASLGAVVKSFAGGELKSMTKNVVRSRNEALDRMISGVQAAGANGVYAFRFDAGAIGEGWTEICCYGTAVTVEPIGEKSA</sequence>
<dbReference type="AlphaFoldDB" id="A0A642V0T2"/>
<dbReference type="OrthoDB" id="68104at2759"/>
<comment type="caution">
    <text evidence="2">The sequence shown here is derived from an EMBL/GenBank/DDBJ whole genome shotgun (WGS) entry which is preliminary data.</text>
</comment>
<name>A0A642V0T2_9ASCO</name>
<dbReference type="Pfam" id="PF01906">
    <property type="entry name" value="YbjQ_1"/>
    <property type="match status" value="1"/>
</dbReference>
<dbReference type="EMBL" id="SWFS01000334">
    <property type="protein sequence ID" value="KAA8909738.1"/>
    <property type="molecule type" value="Genomic_DNA"/>
</dbReference>
<gene>
    <name evidence="2" type="ORF">TRICI_004387</name>
</gene>
<dbReference type="SUPFAM" id="SSF117782">
    <property type="entry name" value="YbjQ-like"/>
    <property type="match status" value="1"/>
</dbReference>
<dbReference type="PANTHER" id="PTHR34068:SF2">
    <property type="entry name" value="UPF0145 PROTEIN SCO3412"/>
    <property type="match status" value="1"/>
</dbReference>
<accession>A0A642V0T2</accession>
<reference evidence="2" key="1">
    <citation type="journal article" date="2019" name="G3 (Bethesda)">
        <title>Genome Assemblies of Two Rare Opportunistic Yeast Pathogens: Diutina rugosa (syn. Candida rugosa) and Trichomonascus ciferrii (syn. Candida ciferrii).</title>
        <authorList>
            <person name="Mixao V."/>
            <person name="Saus E."/>
            <person name="Hansen A.P."/>
            <person name="Lass-Florl C."/>
            <person name="Gabaldon T."/>
        </authorList>
    </citation>
    <scope>NUCLEOTIDE SEQUENCE</scope>
    <source>
        <strain evidence="2">CBS 4856</strain>
    </source>
</reference>
<dbReference type="InterPro" id="IPR002765">
    <property type="entry name" value="UPF0145_YbjQ-like"/>
</dbReference>
<dbReference type="Gene3D" id="3.30.110.70">
    <property type="entry name" value="Hypothetical protein apc22750. Chain B"/>
    <property type="match status" value="1"/>
</dbReference>
<dbReference type="Proteomes" id="UP000761534">
    <property type="component" value="Unassembled WGS sequence"/>
</dbReference>
<comment type="similarity">
    <text evidence="1">Belongs to the UPF0145 family.</text>
</comment>
<dbReference type="VEuPathDB" id="FungiDB:TRICI_004387"/>
<evidence type="ECO:0000313" key="3">
    <source>
        <dbReference type="Proteomes" id="UP000761534"/>
    </source>
</evidence>
<protein>
    <submittedName>
        <fullName evidence="2">Uncharacterized protein</fullName>
    </submittedName>
</protein>
<evidence type="ECO:0000256" key="1">
    <source>
        <dbReference type="ARBA" id="ARBA00010751"/>
    </source>
</evidence>
<proteinExistence type="inferred from homology"/>
<organism evidence="2 3">
    <name type="scientific">Trichomonascus ciferrii</name>
    <dbReference type="NCBI Taxonomy" id="44093"/>
    <lineage>
        <taxon>Eukaryota</taxon>
        <taxon>Fungi</taxon>
        <taxon>Dikarya</taxon>
        <taxon>Ascomycota</taxon>
        <taxon>Saccharomycotina</taxon>
        <taxon>Dipodascomycetes</taxon>
        <taxon>Dipodascales</taxon>
        <taxon>Trichomonascaceae</taxon>
        <taxon>Trichomonascus</taxon>
        <taxon>Trichomonascus ciferrii complex</taxon>
    </lineage>
</organism>
<dbReference type="HAMAP" id="MF_00338">
    <property type="entry name" value="UPF0145"/>
    <property type="match status" value="1"/>
</dbReference>